<gene>
    <name evidence="2" type="ORF">SAMN06296429_11211</name>
</gene>
<dbReference type="AlphaFoldDB" id="A0A1W2CQ64"/>
<evidence type="ECO:0000313" key="3">
    <source>
        <dbReference type="Proteomes" id="UP000192634"/>
    </source>
</evidence>
<keyword evidence="1" id="KW-0472">Membrane</keyword>
<organism evidence="2 3">
    <name type="scientific">Janibacter indicus</name>
    <dbReference type="NCBI Taxonomy" id="857417"/>
    <lineage>
        <taxon>Bacteria</taxon>
        <taxon>Bacillati</taxon>
        <taxon>Actinomycetota</taxon>
        <taxon>Actinomycetes</taxon>
        <taxon>Micrococcales</taxon>
        <taxon>Intrasporangiaceae</taxon>
        <taxon>Janibacter</taxon>
    </lineage>
</organism>
<keyword evidence="1" id="KW-0812">Transmembrane</keyword>
<feature type="transmembrane region" description="Helical" evidence="1">
    <location>
        <begin position="12"/>
        <end position="37"/>
    </location>
</feature>
<sequence>MSIASITTFVTVSLVLVGLALALLLVTVGVAAFQFFAANRPVRVARQESIRTYYRQAAFS</sequence>
<dbReference type="Proteomes" id="UP000192634">
    <property type="component" value="Unassembled WGS sequence"/>
</dbReference>
<name>A0A1W2CQ64_9MICO</name>
<evidence type="ECO:0000256" key="1">
    <source>
        <dbReference type="SAM" id="Phobius"/>
    </source>
</evidence>
<evidence type="ECO:0000313" key="2">
    <source>
        <dbReference type="EMBL" id="SMC87094.1"/>
    </source>
</evidence>
<protein>
    <submittedName>
        <fullName evidence="2">Uncharacterized protein</fullName>
    </submittedName>
</protein>
<reference evidence="2 3" key="1">
    <citation type="submission" date="2017-04" db="EMBL/GenBank/DDBJ databases">
        <authorList>
            <person name="Afonso C.L."/>
            <person name="Miller P.J."/>
            <person name="Scott M.A."/>
            <person name="Spackman E."/>
            <person name="Goraichik I."/>
            <person name="Dimitrov K.M."/>
            <person name="Suarez D.L."/>
            <person name="Swayne D.E."/>
        </authorList>
    </citation>
    <scope>NUCLEOTIDE SEQUENCE [LARGE SCALE GENOMIC DNA]</scope>
    <source>
        <strain evidence="2 3">CGMCC 1.12511</strain>
    </source>
</reference>
<dbReference type="EMBL" id="FWXN01000012">
    <property type="protein sequence ID" value="SMC87094.1"/>
    <property type="molecule type" value="Genomic_DNA"/>
</dbReference>
<dbReference type="RefSeq" id="WP_084452418.1">
    <property type="nucleotide sequence ID" value="NZ_CBDRLL010000002.1"/>
</dbReference>
<keyword evidence="1" id="KW-1133">Transmembrane helix</keyword>
<accession>A0A1W2CQ64</accession>
<proteinExistence type="predicted"/>